<evidence type="ECO:0000313" key="1">
    <source>
        <dbReference type="EMBL" id="KAI4338691.1"/>
    </source>
</evidence>
<dbReference type="EMBL" id="CM042886">
    <property type="protein sequence ID" value="KAI4338691.1"/>
    <property type="molecule type" value="Genomic_DNA"/>
</dbReference>
<organism evidence="1 2">
    <name type="scientific">Melastoma candidum</name>
    <dbReference type="NCBI Taxonomy" id="119954"/>
    <lineage>
        <taxon>Eukaryota</taxon>
        <taxon>Viridiplantae</taxon>
        <taxon>Streptophyta</taxon>
        <taxon>Embryophyta</taxon>
        <taxon>Tracheophyta</taxon>
        <taxon>Spermatophyta</taxon>
        <taxon>Magnoliopsida</taxon>
        <taxon>eudicotyledons</taxon>
        <taxon>Gunneridae</taxon>
        <taxon>Pentapetalae</taxon>
        <taxon>rosids</taxon>
        <taxon>malvids</taxon>
        <taxon>Myrtales</taxon>
        <taxon>Melastomataceae</taxon>
        <taxon>Melastomatoideae</taxon>
        <taxon>Melastomateae</taxon>
        <taxon>Melastoma</taxon>
    </lineage>
</organism>
<protein>
    <submittedName>
        <fullName evidence="1">Uncharacterized protein</fullName>
    </submittedName>
</protein>
<reference evidence="2" key="1">
    <citation type="journal article" date="2023" name="Front. Plant Sci.">
        <title>Chromosomal-level genome assembly of Melastoma candidum provides insights into trichome evolution.</title>
        <authorList>
            <person name="Zhong Y."/>
            <person name="Wu W."/>
            <person name="Sun C."/>
            <person name="Zou P."/>
            <person name="Liu Y."/>
            <person name="Dai S."/>
            <person name="Zhou R."/>
        </authorList>
    </citation>
    <scope>NUCLEOTIDE SEQUENCE [LARGE SCALE GENOMIC DNA]</scope>
</reference>
<keyword evidence="2" id="KW-1185">Reference proteome</keyword>
<sequence length="100" mass="11112">MLNGWPSRDPHNFRQFRPSDPSNPSKMAATTYCPTHSRTLPPPDQVISTETINILLRKMYQSEEKPNAKRGAPESIVPEPGCKQPRPTSDSDSATDTACM</sequence>
<dbReference type="Proteomes" id="UP001057402">
    <property type="component" value="Chromosome 7"/>
</dbReference>
<proteinExistence type="predicted"/>
<gene>
    <name evidence="1" type="ORF">MLD38_023717</name>
</gene>
<accession>A0ACB9NRN7</accession>
<name>A0ACB9NRN7_9MYRT</name>
<comment type="caution">
    <text evidence="1">The sequence shown here is derived from an EMBL/GenBank/DDBJ whole genome shotgun (WGS) entry which is preliminary data.</text>
</comment>
<evidence type="ECO:0000313" key="2">
    <source>
        <dbReference type="Proteomes" id="UP001057402"/>
    </source>
</evidence>